<organism evidence="3 4">
    <name type="scientific">Lithospermum erythrorhizon</name>
    <name type="common">Purple gromwell</name>
    <name type="synonym">Lithospermum officinale var. erythrorhizon</name>
    <dbReference type="NCBI Taxonomy" id="34254"/>
    <lineage>
        <taxon>Eukaryota</taxon>
        <taxon>Viridiplantae</taxon>
        <taxon>Streptophyta</taxon>
        <taxon>Embryophyta</taxon>
        <taxon>Tracheophyta</taxon>
        <taxon>Spermatophyta</taxon>
        <taxon>Magnoliopsida</taxon>
        <taxon>eudicotyledons</taxon>
        <taxon>Gunneridae</taxon>
        <taxon>Pentapetalae</taxon>
        <taxon>asterids</taxon>
        <taxon>lamiids</taxon>
        <taxon>Boraginales</taxon>
        <taxon>Boraginaceae</taxon>
        <taxon>Boraginoideae</taxon>
        <taxon>Lithospermeae</taxon>
        <taxon>Lithospermum</taxon>
    </lineage>
</organism>
<dbReference type="AlphaFoldDB" id="A0AAV3R909"/>
<comment type="caution">
    <text evidence="3">The sequence shown here is derived from an EMBL/GenBank/DDBJ whole genome shotgun (WGS) entry which is preliminary data.</text>
</comment>
<dbReference type="GO" id="GO:0051082">
    <property type="term" value="F:unfolded protein binding"/>
    <property type="evidence" value="ECO:0007669"/>
    <property type="project" value="TreeGrafter"/>
</dbReference>
<feature type="compositionally biased region" description="Basic and acidic residues" evidence="2">
    <location>
        <begin position="113"/>
        <end position="127"/>
    </location>
</feature>
<dbReference type="PANTHER" id="PTHR31996">
    <property type="entry name" value="COILED-COIL DOMAIN-CONTAINING PROTEIN 115"/>
    <property type="match status" value="1"/>
</dbReference>
<dbReference type="GO" id="GO:0070072">
    <property type="term" value="P:vacuolar proton-transporting V-type ATPase complex assembly"/>
    <property type="evidence" value="ECO:0007669"/>
    <property type="project" value="InterPro"/>
</dbReference>
<keyword evidence="4" id="KW-1185">Reference proteome</keyword>
<evidence type="ECO:0000313" key="3">
    <source>
        <dbReference type="EMBL" id="GAA0172882.1"/>
    </source>
</evidence>
<gene>
    <name evidence="3" type="ORF">LIER_26616</name>
</gene>
<protein>
    <recommendedName>
        <fullName evidence="1">Vacuolar ATPase assembly protein VMA22</fullName>
    </recommendedName>
</protein>
<dbReference type="Proteomes" id="UP001454036">
    <property type="component" value="Unassembled WGS sequence"/>
</dbReference>
<dbReference type="Pfam" id="PF21730">
    <property type="entry name" value="Vma22_CCDC115"/>
    <property type="match status" value="1"/>
</dbReference>
<reference evidence="3 4" key="1">
    <citation type="submission" date="2024-01" db="EMBL/GenBank/DDBJ databases">
        <title>The complete chloroplast genome sequence of Lithospermum erythrorhizon: insights into the phylogenetic relationship among Boraginaceae species and the maternal lineages of purple gromwells.</title>
        <authorList>
            <person name="Okada T."/>
            <person name="Watanabe K."/>
        </authorList>
    </citation>
    <scope>NUCLEOTIDE SEQUENCE [LARGE SCALE GENOMIC DNA]</scope>
</reference>
<sequence length="222" mass="24805">MEEEGEAKHISQNEINQSNDEIEKEELSLIKFLDSLDNYLIFMNNLSSALRQSWLDLSSARHSMGALRISSAMFDHKNHDAATSVQVDQADGSSVEPPHFKLCKWVSSNHESNGSRESETKENEFLRSKSGSAQLRHRSMPQNSDSGDIRPENRRSSTVVDDQVQKERLKSLSMFGTLVSPKLRSAQLSFETALAILVEAANMRASLLSAYDEVSKGMNDAK</sequence>
<evidence type="ECO:0000256" key="1">
    <source>
        <dbReference type="ARBA" id="ARBA00093634"/>
    </source>
</evidence>
<dbReference type="EMBL" id="BAABME010008331">
    <property type="protein sequence ID" value="GAA0172882.1"/>
    <property type="molecule type" value="Genomic_DNA"/>
</dbReference>
<name>A0AAV3R909_LITER</name>
<dbReference type="InterPro" id="IPR040357">
    <property type="entry name" value="Vma22/CCDC115"/>
</dbReference>
<accession>A0AAV3R909</accession>
<proteinExistence type="predicted"/>
<evidence type="ECO:0000313" key="4">
    <source>
        <dbReference type="Proteomes" id="UP001454036"/>
    </source>
</evidence>
<evidence type="ECO:0000256" key="2">
    <source>
        <dbReference type="SAM" id="MobiDB-lite"/>
    </source>
</evidence>
<dbReference type="PANTHER" id="PTHR31996:SF2">
    <property type="entry name" value="COILED-COIL DOMAIN-CONTAINING PROTEIN 115"/>
    <property type="match status" value="1"/>
</dbReference>
<feature type="region of interest" description="Disordered" evidence="2">
    <location>
        <begin position="107"/>
        <end position="163"/>
    </location>
</feature>